<name>A0A182IHF0_ANOAR</name>
<proteinExistence type="predicted"/>
<reference evidence="1" key="1">
    <citation type="submission" date="2022-08" db="UniProtKB">
        <authorList>
            <consortium name="EnsemblMetazoa"/>
        </authorList>
    </citation>
    <scope>IDENTIFICATION</scope>
    <source>
        <strain evidence="1">Dongola</strain>
    </source>
</reference>
<dbReference type="Proteomes" id="UP000075840">
    <property type="component" value="Unassembled WGS sequence"/>
</dbReference>
<evidence type="ECO:0000313" key="2">
    <source>
        <dbReference type="Proteomes" id="UP000075840"/>
    </source>
</evidence>
<dbReference type="AlphaFoldDB" id="A0A182IHF0"/>
<accession>A0A182IHF0</accession>
<protein>
    <submittedName>
        <fullName evidence="1">Uncharacterized protein</fullName>
    </submittedName>
</protein>
<organism evidence="1 2">
    <name type="scientific">Anopheles arabiensis</name>
    <name type="common">Mosquito</name>
    <dbReference type="NCBI Taxonomy" id="7173"/>
    <lineage>
        <taxon>Eukaryota</taxon>
        <taxon>Metazoa</taxon>
        <taxon>Ecdysozoa</taxon>
        <taxon>Arthropoda</taxon>
        <taxon>Hexapoda</taxon>
        <taxon>Insecta</taxon>
        <taxon>Pterygota</taxon>
        <taxon>Neoptera</taxon>
        <taxon>Endopterygota</taxon>
        <taxon>Diptera</taxon>
        <taxon>Nematocera</taxon>
        <taxon>Culicoidea</taxon>
        <taxon>Culicidae</taxon>
        <taxon>Anophelinae</taxon>
        <taxon>Anopheles</taxon>
    </lineage>
</organism>
<dbReference type="VEuPathDB" id="VectorBase:AARA014880"/>
<evidence type="ECO:0000313" key="1">
    <source>
        <dbReference type="EnsemblMetazoa" id="AARA014880-PA"/>
    </source>
</evidence>
<keyword evidence="2" id="KW-1185">Reference proteome</keyword>
<dbReference type="EMBL" id="APCN01000986">
    <property type="status" value="NOT_ANNOTATED_CDS"/>
    <property type="molecule type" value="Genomic_DNA"/>
</dbReference>
<dbReference type="EnsemblMetazoa" id="AARA014880-RA">
    <property type="protein sequence ID" value="AARA014880-PA"/>
    <property type="gene ID" value="AARA014880"/>
</dbReference>
<sequence length="286" mass="31241">MWLVVGLRSGAAIVPSRNDADCCPFCCNGFSLESTCNFCNCCSRSHFAVSIATLAAERSETFLSEAAKLFRCLSCCNSNAAALHLRLASAMIFSFSAISTLTCKACSLSRRSNAERIDVVVDGARFEDPALLAPDRWARDVAGLPSKFTPVSPSRCVASNSCVESKSHLCAGRNSRCRVERNSRRWLGLHVTAPSPIGSALACSADLAFRQGLQAHSLSWMLHDTFAQLKWDHFSHDPHCTISSSPFSPSHARQSFLLSSADISLRVLVERFRVKKIANLNFIANF</sequence>